<feature type="domain" description="Flavin reductase like" evidence="2">
    <location>
        <begin position="24"/>
        <end position="176"/>
    </location>
</feature>
<dbReference type="InterPro" id="IPR002563">
    <property type="entry name" value="Flavin_Rdtase-like_dom"/>
</dbReference>
<dbReference type="EMBL" id="JAAIVJ010000011">
    <property type="protein sequence ID" value="NEY91645.1"/>
    <property type="molecule type" value="Genomic_DNA"/>
</dbReference>
<dbReference type="AlphaFoldDB" id="A0A6M0QW39"/>
<evidence type="ECO:0000259" key="2">
    <source>
        <dbReference type="SMART" id="SM00903"/>
    </source>
</evidence>
<protein>
    <submittedName>
        <fullName evidence="3">Flavin reductase family protein</fullName>
    </submittedName>
</protein>
<dbReference type="SMART" id="SM00903">
    <property type="entry name" value="Flavin_Reduct"/>
    <property type="match status" value="1"/>
</dbReference>
<gene>
    <name evidence="3" type="ORF">G4Z14_15200</name>
</gene>
<dbReference type="PANTHER" id="PTHR30466">
    <property type="entry name" value="FLAVIN REDUCTASE"/>
    <property type="match status" value="1"/>
</dbReference>
<evidence type="ECO:0000313" key="3">
    <source>
        <dbReference type="EMBL" id="NEY91645.1"/>
    </source>
</evidence>
<accession>A0A6M0QW39</accession>
<dbReference type="GO" id="GO:0042602">
    <property type="term" value="F:riboflavin reductase (NADPH) activity"/>
    <property type="evidence" value="ECO:0007669"/>
    <property type="project" value="TreeGrafter"/>
</dbReference>
<organism evidence="3 4">
    <name type="scientific">Tabrizicola oligotrophica</name>
    <dbReference type="NCBI Taxonomy" id="2710650"/>
    <lineage>
        <taxon>Bacteria</taxon>
        <taxon>Pseudomonadati</taxon>
        <taxon>Pseudomonadota</taxon>
        <taxon>Alphaproteobacteria</taxon>
        <taxon>Rhodobacterales</taxon>
        <taxon>Paracoccaceae</taxon>
        <taxon>Tabrizicola</taxon>
    </lineage>
</organism>
<dbReference type="RefSeq" id="WP_164627273.1">
    <property type="nucleotide sequence ID" value="NZ_JAAIVJ010000011.1"/>
</dbReference>
<evidence type="ECO:0000256" key="1">
    <source>
        <dbReference type="ARBA" id="ARBA00023002"/>
    </source>
</evidence>
<comment type="caution">
    <text evidence="3">The sequence shown here is derived from an EMBL/GenBank/DDBJ whole genome shotgun (WGS) entry which is preliminary data.</text>
</comment>
<keyword evidence="1" id="KW-0560">Oxidoreductase</keyword>
<dbReference type="SUPFAM" id="SSF50475">
    <property type="entry name" value="FMN-binding split barrel"/>
    <property type="match status" value="1"/>
</dbReference>
<dbReference type="GO" id="GO:0010181">
    <property type="term" value="F:FMN binding"/>
    <property type="evidence" value="ECO:0007669"/>
    <property type="project" value="InterPro"/>
</dbReference>
<reference evidence="3 4" key="1">
    <citation type="submission" date="2020-02" db="EMBL/GenBank/DDBJ databases">
        <authorList>
            <person name="Chen W.-M."/>
        </authorList>
    </citation>
    <scope>NUCLEOTIDE SEQUENCE [LARGE SCALE GENOMIC DNA]</scope>
    <source>
        <strain evidence="3 4">KMS-5</strain>
    </source>
</reference>
<dbReference type="InterPro" id="IPR050268">
    <property type="entry name" value="NADH-dep_flavin_reductase"/>
</dbReference>
<dbReference type="InterPro" id="IPR012349">
    <property type="entry name" value="Split_barrel_FMN-bd"/>
</dbReference>
<dbReference type="Pfam" id="PF01613">
    <property type="entry name" value="Flavin_Reduct"/>
    <property type="match status" value="1"/>
</dbReference>
<proteinExistence type="predicted"/>
<sequence>MSNCNASSIWGEPMDLRQSFVEGMSRAATFVSVITTDGPGGQHGVTVSSMTSVSADGEAPSLLVCIHHKSPAAAAILQNRAFCANLLNQAQQGHSDIFSGRDKGASGGEGSRFDRVDWQPGQGGQPVLAQAAASFECTLKTALLWETHYILMGQVTAVTLSDRPDALLYGNRGYRRAVGMAD</sequence>
<dbReference type="Proteomes" id="UP000477782">
    <property type="component" value="Unassembled WGS sequence"/>
</dbReference>
<dbReference type="PANTHER" id="PTHR30466:SF1">
    <property type="entry name" value="FMN REDUCTASE (NADH) RUTF"/>
    <property type="match status" value="1"/>
</dbReference>
<keyword evidence="4" id="KW-1185">Reference proteome</keyword>
<evidence type="ECO:0000313" key="4">
    <source>
        <dbReference type="Proteomes" id="UP000477782"/>
    </source>
</evidence>
<name>A0A6M0QW39_9RHOB</name>
<dbReference type="Gene3D" id="2.30.110.10">
    <property type="entry name" value="Electron Transport, Fmn-binding Protein, Chain A"/>
    <property type="match status" value="1"/>
</dbReference>